<organism evidence="1">
    <name type="scientific">bioreactor metagenome</name>
    <dbReference type="NCBI Taxonomy" id="1076179"/>
    <lineage>
        <taxon>unclassified sequences</taxon>
        <taxon>metagenomes</taxon>
        <taxon>ecological metagenomes</taxon>
    </lineage>
</organism>
<protein>
    <submittedName>
        <fullName evidence="1">Uncharacterized protein</fullName>
    </submittedName>
</protein>
<gene>
    <name evidence="1" type="ORF">SDC9_179091</name>
</gene>
<dbReference type="EMBL" id="VSSQ01083208">
    <property type="protein sequence ID" value="MPN31617.1"/>
    <property type="molecule type" value="Genomic_DNA"/>
</dbReference>
<reference evidence="1" key="1">
    <citation type="submission" date="2019-08" db="EMBL/GenBank/DDBJ databases">
        <authorList>
            <person name="Kucharzyk K."/>
            <person name="Murdoch R.W."/>
            <person name="Higgins S."/>
            <person name="Loffler F."/>
        </authorList>
    </citation>
    <scope>NUCLEOTIDE SEQUENCE</scope>
</reference>
<evidence type="ECO:0000313" key="1">
    <source>
        <dbReference type="EMBL" id="MPN31617.1"/>
    </source>
</evidence>
<dbReference type="AlphaFoldDB" id="A0A645GY05"/>
<accession>A0A645GY05</accession>
<proteinExistence type="predicted"/>
<comment type="caution">
    <text evidence="1">The sequence shown here is derived from an EMBL/GenBank/DDBJ whole genome shotgun (WGS) entry which is preliminary data.</text>
</comment>
<name>A0A645GY05_9ZZZZ</name>
<sequence>MAFHTRNLPVANGGVFALALLDQPCKAGLRRRHRRAAGHIINIKHAKAAQDRGAEFGTFRNRCQGIAALITKSCCVWRFANPKAI</sequence>